<dbReference type="PATRIC" id="fig|1236046.5.peg.382"/>
<keyword evidence="2 4" id="KW-0813">Transport</keyword>
<dbReference type="Proteomes" id="UP000264215">
    <property type="component" value="Unassembled WGS sequence"/>
</dbReference>
<dbReference type="GO" id="GO:0042301">
    <property type="term" value="F:phosphate ion binding"/>
    <property type="evidence" value="ECO:0007669"/>
    <property type="project" value="UniProtKB-UniRule"/>
</dbReference>
<sequence length="274" mass="29914">MKSFSIVVILIMLVGTALGSTLVIKGSNTVYPVAQLWAEAYKEINPDVEISIEGAGSSTGIKALFNGQTDIANSSRWIKSSEIEQMNQDGKYFIPFIVAYDGIAIVVNKSLEIDNITVQQLYDIYSGKATTWNQIDSSLPKVRIVPLSRDNASGTFEYFVEHVMKGEKLAPQVQQLASTRAEVEQVMQNRYAIGYIGMGYITEDVKALTVENIEPTVANVNAGAYPISRPLFMFVDATDGLPTGIIGDFLRFVLSPEGQSAVLSVGYVNAYGMK</sequence>
<reference evidence="7" key="1">
    <citation type="journal article" date="2015" name="MBio">
        <title>Genome-resolved metagenomic analysis reveals roles for candidate phyla and other microbial community members in biogeochemical transformations in oil reservoirs.</title>
        <authorList>
            <person name="Hu P."/>
            <person name="Tom L."/>
            <person name="Singh A."/>
            <person name="Thomas B.C."/>
            <person name="Baker B.J."/>
            <person name="Piceno Y.M."/>
            <person name="Andersen G.L."/>
            <person name="Banfield J.F."/>
        </authorList>
    </citation>
    <scope>NUCLEOTIDE SEQUENCE [LARGE SCALE GENOMIC DNA]</scope>
    <source>
        <strain evidence="7">46_47</strain>
        <strain evidence="8">46_70</strain>
    </source>
</reference>
<evidence type="ECO:0000259" key="5">
    <source>
        <dbReference type="Pfam" id="PF12849"/>
    </source>
</evidence>
<dbReference type="InterPro" id="IPR050811">
    <property type="entry name" value="Phosphate_ABC_transporter"/>
</dbReference>
<keyword evidence="3" id="KW-0732">Signal</keyword>
<organism evidence="7 9">
    <name type="scientific">Mesotoga infera</name>
    <dbReference type="NCBI Taxonomy" id="1236046"/>
    <lineage>
        <taxon>Bacteria</taxon>
        <taxon>Thermotogati</taxon>
        <taxon>Thermotogota</taxon>
        <taxon>Thermotogae</taxon>
        <taxon>Kosmotogales</taxon>
        <taxon>Kosmotogaceae</taxon>
        <taxon>Mesotoga</taxon>
    </lineage>
</organism>
<dbReference type="Proteomes" id="UP000054260">
    <property type="component" value="Unassembled WGS sequence"/>
</dbReference>
<dbReference type="AlphaFoldDB" id="A0A101GY12"/>
<accession>A0A101GY12</accession>
<keyword evidence="4" id="KW-0592">Phosphate transport</keyword>
<dbReference type="GO" id="GO:0006817">
    <property type="term" value="P:phosphate ion transport"/>
    <property type="evidence" value="ECO:0007669"/>
    <property type="project" value="UniProtKB-UniRule"/>
</dbReference>
<dbReference type="CDD" id="cd13566">
    <property type="entry name" value="PBP2_phosphate"/>
    <property type="match status" value="1"/>
</dbReference>
<dbReference type="NCBIfam" id="TIGR02136">
    <property type="entry name" value="ptsS_2"/>
    <property type="match status" value="1"/>
</dbReference>
<proteinExistence type="inferred from homology"/>
<protein>
    <recommendedName>
        <fullName evidence="4">Phosphate-binding protein</fullName>
    </recommendedName>
</protein>
<dbReference type="FunFam" id="3.40.190.10:FF:000055">
    <property type="entry name" value="Phosphate ABC transporter, phosphate-binding protein"/>
    <property type="match status" value="1"/>
</dbReference>
<evidence type="ECO:0000313" key="6">
    <source>
        <dbReference type="EMBL" id="HCO69527.1"/>
    </source>
</evidence>
<dbReference type="InterPro" id="IPR024370">
    <property type="entry name" value="PBP_domain"/>
</dbReference>
<evidence type="ECO:0000313" key="11">
    <source>
        <dbReference type="Proteomes" id="UP000264215"/>
    </source>
</evidence>
<evidence type="ECO:0000313" key="7">
    <source>
        <dbReference type="EMBL" id="KUK66770.1"/>
    </source>
</evidence>
<dbReference type="EMBL" id="DQBS01000070">
    <property type="protein sequence ID" value="HCO69527.1"/>
    <property type="molecule type" value="Genomic_DNA"/>
</dbReference>
<dbReference type="Gene3D" id="3.40.190.10">
    <property type="entry name" value="Periplasmic binding protein-like II"/>
    <property type="match status" value="2"/>
</dbReference>
<dbReference type="EMBL" id="LGGW01000061">
    <property type="protein sequence ID" value="KUK89922.1"/>
    <property type="molecule type" value="Genomic_DNA"/>
</dbReference>
<evidence type="ECO:0000313" key="8">
    <source>
        <dbReference type="EMBL" id="KUK89922.1"/>
    </source>
</evidence>
<comment type="function">
    <text evidence="4">Involved in the system for phosphate transport across the cytoplasmic membrane.</text>
</comment>
<evidence type="ECO:0000313" key="9">
    <source>
        <dbReference type="Proteomes" id="UP000054260"/>
    </source>
</evidence>
<comment type="caution">
    <text evidence="7">The sequence shown here is derived from an EMBL/GenBank/DDBJ whole genome shotgun (WGS) entry which is preliminary data.</text>
</comment>
<evidence type="ECO:0000256" key="4">
    <source>
        <dbReference type="RuleBase" id="RU367119"/>
    </source>
</evidence>
<reference evidence="6 11" key="3">
    <citation type="journal article" date="2018" name="Nat. Biotechnol.">
        <title>A standardized bacterial taxonomy based on genome phylogeny substantially revises the tree of life.</title>
        <authorList>
            <person name="Parks D.H."/>
            <person name="Chuvochina M."/>
            <person name="Waite D.W."/>
            <person name="Rinke C."/>
            <person name="Skarshewski A."/>
            <person name="Chaumeil P.A."/>
            <person name="Hugenholtz P."/>
        </authorList>
    </citation>
    <scope>NUCLEOTIDE SEQUENCE [LARGE SCALE GENOMIC DNA]</scope>
    <source>
        <strain evidence="6">UBA9905</strain>
    </source>
</reference>
<evidence type="ECO:0000256" key="2">
    <source>
        <dbReference type="ARBA" id="ARBA00022448"/>
    </source>
</evidence>
<dbReference type="InterPro" id="IPR011862">
    <property type="entry name" value="Phos-bd"/>
</dbReference>
<dbReference type="EMBL" id="LGGH01000175">
    <property type="protein sequence ID" value="KUK66770.1"/>
    <property type="molecule type" value="Genomic_DNA"/>
</dbReference>
<dbReference type="Pfam" id="PF12849">
    <property type="entry name" value="PBP_like_2"/>
    <property type="match status" value="1"/>
</dbReference>
<dbReference type="PANTHER" id="PTHR30570:SF1">
    <property type="entry name" value="PHOSPHATE-BINDING PROTEIN PSTS"/>
    <property type="match status" value="1"/>
</dbReference>
<dbReference type="Proteomes" id="UP000055014">
    <property type="component" value="Unassembled WGS sequence"/>
</dbReference>
<feature type="domain" description="PBP" evidence="5">
    <location>
        <begin position="20"/>
        <end position="257"/>
    </location>
</feature>
<evidence type="ECO:0000313" key="10">
    <source>
        <dbReference type="Proteomes" id="UP000055014"/>
    </source>
</evidence>
<name>A0A101GY12_9BACT</name>
<gene>
    <name evidence="6" type="ORF">DIT26_02910</name>
    <name evidence="7" type="ORF">XD86_1077</name>
    <name evidence="8" type="ORF">XE02_0779</name>
</gene>
<dbReference type="PANTHER" id="PTHR30570">
    <property type="entry name" value="PERIPLASMIC PHOSPHATE BINDING COMPONENT OF PHOSPHATE ABC TRANSPORTER"/>
    <property type="match status" value="1"/>
</dbReference>
<reference evidence="9 10" key="2">
    <citation type="journal article" date="2015" name="MBio">
        <title>Genome-Resolved Metagenomic Analysis Reveals Roles for Candidate Phyla and Other Microbial Community Members in Biogeochemical Transformations in Oil Reservoirs.</title>
        <authorList>
            <person name="Hu P."/>
            <person name="Tom L."/>
            <person name="Singh A."/>
            <person name="Thomas B.C."/>
            <person name="Baker B.J."/>
            <person name="Piceno Y.M."/>
            <person name="Andersen G.L."/>
            <person name="Banfield J.F."/>
        </authorList>
    </citation>
    <scope>NUCLEOTIDE SEQUENCE [LARGE SCALE GENOMIC DNA]</scope>
</reference>
<evidence type="ECO:0000256" key="1">
    <source>
        <dbReference type="ARBA" id="ARBA00008725"/>
    </source>
</evidence>
<evidence type="ECO:0000256" key="3">
    <source>
        <dbReference type="ARBA" id="ARBA00022729"/>
    </source>
</evidence>
<dbReference type="SUPFAM" id="SSF53850">
    <property type="entry name" value="Periplasmic binding protein-like II"/>
    <property type="match status" value="1"/>
</dbReference>
<comment type="similarity">
    <text evidence="1 4">Belongs to the PstS family.</text>
</comment>